<evidence type="ECO:0000313" key="3">
    <source>
        <dbReference type="Proteomes" id="UP000824120"/>
    </source>
</evidence>
<dbReference type="OrthoDB" id="1246558at2759"/>
<dbReference type="InterPro" id="IPR036047">
    <property type="entry name" value="F-box-like_dom_sf"/>
</dbReference>
<dbReference type="SMART" id="SM00256">
    <property type="entry name" value="FBOX"/>
    <property type="match status" value="1"/>
</dbReference>
<evidence type="ECO:0000259" key="1">
    <source>
        <dbReference type="PROSITE" id="PS50181"/>
    </source>
</evidence>
<dbReference type="PROSITE" id="PS50181">
    <property type="entry name" value="FBOX"/>
    <property type="match status" value="1"/>
</dbReference>
<reference evidence="2 3" key="1">
    <citation type="submission" date="2020-09" db="EMBL/GenBank/DDBJ databases">
        <title>De no assembly of potato wild relative species, Solanum commersonii.</title>
        <authorList>
            <person name="Cho K."/>
        </authorList>
    </citation>
    <scope>NUCLEOTIDE SEQUENCE [LARGE SCALE GENOMIC DNA]</scope>
    <source>
        <strain evidence="2">LZ3.2</strain>
        <tissue evidence="2">Leaf</tissue>
    </source>
</reference>
<feature type="domain" description="F-box" evidence="1">
    <location>
        <begin position="1"/>
        <end position="50"/>
    </location>
</feature>
<comment type="caution">
    <text evidence="2">The sequence shown here is derived from an EMBL/GenBank/DDBJ whole genome shotgun (WGS) entry which is preliminary data.</text>
</comment>
<name>A0A9J5ZPW5_SOLCO</name>
<dbReference type="Proteomes" id="UP000824120">
    <property type="component" value="Chromosome 3"/>
</dbReference>
<dbReference type="AlphaFoldDB" id="A0A9J5ZPW5"/>
<evidence type="ECO:0000313" key="2">
    <source>
        <dbReference type="EMBL" id="KAG5614095.1"/>
    </source>
</evidence>
<organism evidence="2 3">
    <name type="scientific">Solanum commersonii</name>
    <name type="common">Commerson's wild potato</name>
    <name type="synonym">Commerson's nightshade</name>
    <dbReference type="NCBI Taxonomy" id="4109"/>
    <lineage>
        <taxon>Eukaryota</taxon>
        <taxon>Viridiplantae</taxon>
        <taxon>Streptophyta</taxon>
        <taxon>Embryophyta</taxon>
        <taxon>Tracheophyta</taxon>
        <taxon>Spermatophyta</taxon>
        <taxon>Magnoliopsida</taxon>
        <taxon>eudicotyledons</taxon>
        <taxon>Gunneridae</taxon>
        <taxon>Pentapetalae</taxon>
        <taxon>asterids</taxon>
        <taxon>lamiids</taxon>
        <taxon>Solanales</taxon>
        <taxon>Solanaceae</taxon>
        <taxon>Solanoideae</taxon>
        <taxon>Solaneae</taxon>
        <taxon>Solanum</taxon>
    </lineage>
</organism>
<dbReference type="SUPFAM" id="SSF81383">
    <property type="entry name" value="F-box domain"/>
    <property type="match status" value="1"/>
</dbReference>
<keyword evidence="3" id="KW-1185">Reference proteome</keyword>
<dbReference type="Pfam" id="PF08268">
    <property type="entry name" value="FBA_3"/>
    <property type="match status" value="1"/>
</dbReference>
<dbReference type="PANTHER" id="PTHR31672:SF13">
    <property type="entry name" value="F-BOX PROTEIN CPR30-LIKE"/>
    <property type="match status" value="1"/>
</dbReference>
<dbReference type="PANTHER" id="PTHR31672">
    <property type="entry name" value="BNACNNG10540D PROTEIN"/>
    <property type="match status" value="1"/>
</dbReference>
<dbReference type="EMBL" id="JACXVP010000003">
    <property type="protein sequence ID" value="KAG5614095.1"/>
    <property type="molecule type" value="Genomic_DNA"/>
</dbReference>
<accession>A0A9J5ZPW5</accession>
<gene>
    <name evidence="2" type="ORF">H5410_013919</name>
</gene>
<dbReference type="InterPro" id="IPR013187">
    <property type="entry name" value="F-box-assoc_dom_typ3"/>
</dbReference>
<proteinExistence type="predicted"/>
<dbReference type="Pfam" id="PF00646">
    <property type="entry name" value="F-box"/>
    <property type="match status" value="1"/>
</dbReference>
<dbReference type="Gene3D" id="1.20.1280.50">
    <property type="match status" value="1"/>
</dbReference>
<dbReference type="InterPro" id="IPR050796">
    <property type="entry name" value="SCF_F-box_component"/>
</dbReference>
<dbReference type="InterPro" id="IPR001810">
    <property type="entry name" value="F-box_dom"/>
</dbReference>
<protein>
    <recommendedName>
        <fullName evidence="1">F-box domain-containing protein</fullName>
    </recommendedName>
</protein>
<sequence length="161" mass="18861">MSIPQDITIQILSCLPVKSLIRFKCVSKFYNTIVTKSYFVDLRSSNYSKINRVIGFVDGVFLLYTRGGRWKGHQLCPHIDHISNCWGYDNGLFCMWNMQYIAIFNPATGEVRYLPYLKCFEGPYCVCSIGFEPEENKYKVLLTMNKENPFELSRAWVFTYR</sequence>